<dbReference type="EMBL" id="BARV01009855">
    <property type="protein sequence ID" value="GAI04818.1"/>
    <property type="molecule type" value="Genomic_DNA"/>
</dbReference>
<dbReference type="AlphaFoldDB" id="X1KDT9"/>
<evidence type="ECO:0000313" key="1">
    <source>
        <dbReference type="EMBL" id="GAI04818.1"/>
    </source>
</evidence>
<name>X1KDT9_9ZZZZ</name>
<proteinExistence type="predicted"/>
<accession>X1KDT9</accession>
<comment type="caution">
    <text evidence="1">The sequence shown here is derived from an EMBL/GenBank/DDBJ whole genome shotgun (WGS) entry which is preliminary data.</text>
</comment>
<sequence length="69" mass="8245">MVFLMANRNDTFRKFGPILLEATLQTLIERSNELRKEQGMPEITMQDIMDDINNHITELQPYDWMQEET</sequence>
<organism evidence="1">
    <name type="scientific">marine sediment metagenome</name>
    <dbReference type="NCBI Taxonomy" id="412755"/>
    <lineage>
        <taxon>unclassified sequences</taxon>
        <taxon>metagenomes</taxon>
        <taxon>ecological metagenomes</taxon>
    </lineage>
</organism>
<reference evidence="1" key="1">
    <citation type="journal article" date="2014" name="Front. Microbiol.">
        <title>High frequency of phylogenetically diverse reductive dehalogenase-homologous genes in deep subseafloor sedimentary metagenomes.</title>
        <authorList>
            <person name="Kawai M."/>
            <person name="Futagami T."/>
            <person name="Toyoda A."/>
            <person name="Takaki Y."/>
            <person name="Nishi S."/>
            <person name="Hori S."/>
            <person name="Arai W."/>
            <person name="Tsubouchi T."/>
            <person name="Morono Y."/>
            <person name="Uchiyama I."/>
            <person name="Ito T."/>
            <person name="Fujiyama A."/>
            <person name="Inagaki F."/>
            <person name="Takami H."/>
        </authorList>
    </citation>
    <scope>NUCLEOTIDE SEQUENCE</scope>
    <source>
        <strain evidence="1">Expedition CK06-06</strain>
    </source>
</reference>
<gene>
    <name evidence="1" type="ORF">S06H3_19282</name>
</gene>
<protein>
    <submittedName>
        <fullName evidence="1">Uncharacterized protein</fullName>
    </submittedName>
</protein>